<keyword evidence="1" id="KW-0812">Transmembrane</keyword>
<feature type="transmembrane region" description="Helical" evidence="1">
    <location>
        <begin position="7"/>
        <end position="24"/>
    </location>
</feature>
<dbReference type="EMBL" id="BAAADS010000019">
    <property type="protein sequence ID" value="GAA0609411.1"/>
    <property type="molecule type" value="Genomic_DNA"/>
</dbReference>
<evidence type="ECO:0000313" key="2">
    <source>
        <dbReference type="EMBL" id="GAA0609411.1"/>
    </source>
</evidence>
<dbReference type="RefSeq" id="WP_343814561.1">
    <property type="nucleotide sequence ID" value="NZ_BAAADS010000019.1"/>
</dbReference>
<sequence length="157" mass="18093">MKLRSYLLNVTLLALFGWGMIAFYNSAMDMKSTIDDQNIDGFVFSLNVLPIILFLIIAIPAGVVFTRKQRKDKKGWKEAILFPSEFKERDEREKALTSKACRNSYISLMIVFPFLAVCMLFQPFVSDHFAAYPIVILMLVPIIQVTVYYLSLKKKLH</sequence>
<feature type="transmembrane region" description="Helical" evidence="1">
    <location>
        <begin position="44"/>
        <end position="65"/>
    </location>
</feature>
<proteinExistence type="predicted"/>
<feature type="transmembrane region" description="Helical" evidence="1">
    <location>
        <begin position="130"/>
        <end position="150"/>
    </location>
</feature>
<comment type="caution">
    <text evidence="2">The sequence shown here is derived from an EMBL/GenBank/DDBJ whole genome shotgun (WGS) entry which is preliminary data.</text>
</comment>
<organism evidence="2 3">
    <name type="scientific">Virgibacillus siamensis</name>
    <dbReference type="NCBI Taxonomy" id="480071"/>
    <lineage>
        <taxon>Bacteria</taxon>
        <taxon>Bacillati</taxon>
        <taxon>Bacillota</taxon>
        <taxon>Bacilli</taxon>
        <taxon>Bacillales</taxon>
        <taxon>Bacillaceae</taxon>
        <taxon>Virgibacillus</taxon>
    </lineage>
</organism>
<accession>A0ABN1GDR8</accession>
<keyword evidence="3" id="KW-1185">Reference proteome</keyword>
<dbReference type="Pfam" id="PF20040">
    <property type="entry name" value="DUF6442"/>
    <property type="match status" value="1"/>
</dbReference>
<dbReference type="InterPro" id="IPR045620">
    <property type="entry name" value="DUF6442"/>
</dbReference>
<evidence type="ECO:0000313" key="3">
    <source>
        <dbReference type="Proteomes" id="UP001500866"/>
    </source>
</evidence>
<keyword evidence="1" id="KW-1133">Transmembrane helix</keyword>
<protein>
    <recommendedName>
        <fullName evidence="4">MFS transporter</fullName>
    </recommendedName>
</protein>
<evidence type="ECO:0008006" key="4">
    <source>
        <dbReference type="Google" id="ProtNLM"/>
    </source>
</evidence>
<keyword evidence="1" id="KW-0472">Membrane</keyword>
<reference evidence="2 3" key="1">
    <citation type="journal article" date="2019" name="Int. J. Syst. Evol. Microbiol.">
        <title>The Global Catalogue of Microorganisms (GCM) 10K type strain sequencing project: providing services to taxonomists for standard genome sequencing and annotation.</title>
        <authorList>
            <consortium name="The Broad Institute Genomics Platform"/>
            <consortium name="The Broad Institute Genome Sequencing Center for Infectious Disease"/>
            <person name="Wu L."/>
            <person name="Ma J."/>
        </authorList>
    </citation>
    <scope>NUCLEOTIDE SEQUENCE [LARGE SCALE GENOMIC DNA]</scope>
    <source>
        <strain evidence="2 3">JCM 15395</strain>
    </source>
</reference>
<name>A0ABN1GDR8_9BACI</name>
<feature type="transmembrane region" description="Helical" evidence="1">
    <location>
        <begin position="104"/>
        <end position="124"/>
    </location>
</feature>
<evidence type="ECO:0000256" key="1">
    <source>
        <dbReference type="SAM" id="Phobius"/>
    </source>
</evidence>
<gene>
    <name evidence="2" type="ORF">GCM10009001_28570</name>
</gene>
<dbReference type="Proteomes" id="UP001500866">
    <property type="component" value="Unassembled WGS sequence"/>
</dbReference>